<protein>
    <submittedName>
        <fullName evidence="7">Carbohydrate kinase</fullName>
    </submittedName>
</protein>
<dbReference type="PROSITE" id="PS00445">
    <property type="entry name" value="FGGY_KINASES_2"/>
    <property type="match status" value="1"/>
</dbReference>
<feature type="coiled-coil region" evidence="4">
    <location>
        <begin position="55"/>
        <end position="82"/>
    </location>
</feature>
<organism evidence="7 8">
    <name type="scientific">Haloterrigena gelatinilytica</name>
    <dbReference type="NCBI Taxonomy" id="2741724"/>
    <lineage>
        <taxon>Archaea</taxon>
        <taxon>Methanobacteriati</taxon>
        <taxon>Methanobacteriota</taxon>
        <taxon>Stenosarchaea group</taxon>
        <taxon>Halobacteria</taxon>
        <taxon>Halobacteriales</taxon>
        <taxon>Natrialbaceae</taxon>
        <taxon>Haloterrigena</taxon>
    </lineage>
</organism>
<dbReference type="Gene3D" id="3.30.420.40">
    <property type="match status" value="2"/>
</dbReference>
<evidence type="ECO:0000313" key="8">
    <source>
        <dbReference type="Proteomes" id="UP001016761"/>
    </source>
</evidence>
<dbReference type="Pfam" id="PF02782">
    <property type="entry name" value="FGGY_C"/>
    <property type="match status" value="1"/>
</dbReference>
<comment type="caution">
    <text evidence="7">The sequence shown here is derived from an EMBL/GenBank/DDBJ whole genome shotgun (WGS) entry which is preliminary data.</text>
</comment>
<gene>
    <name evidence="7" type="ORF">HTZ84_10140</name>
</gene>
<keyword evidence="4" id="KW-0175">Coiled coil</keyword>
<dbReference type="Proteomes" id="UP001016761">
    <property type="component" value="Unassembled WGS sequence"/>
</dbReference>
<dbReference type="PANTHER" id="PTHR43095:SF3">
    <property type="entry name" value="L-XYLULOSE_3-KETO-L-GULONATE KINASE"/>
    <property type="match status" value="1"/>
</dbReference>
<sequence length="537" mass="56178">MNVFLGIDAGTRNVKVVAYDREGNAVATASASQSVVTPEPGRAEQEMDAVWSVTAETIRTAVDELEAREDDAEIEAVGLTGQGDGCWLIDADGEPVRNAVLWSDSRAAPIVEDWARDGTLETLAETCGSRPYPGMSLPLLRWLADEEPAALERATTAFSCTDWLAYSLTGERGTDTTEATVPLLDRETTAFEPAVFEAVGLPERASLLPELRALTDVVGTVTETAADETGLPAGTPVVAGAIDVAASAVGSGAVRPGDGAASIGTSLFTQVIGDGPGAEPTAIGMALGIDDRWTTAIGSNAGTRTLEWVRSEIADGASFDDLEELARSAPAGSDGLLYLPYLSETGERGPFTDPDARAGFLGLSPAHGTAHLVRSAYEGLALALRDCVDHLPADPDRIALSGGGTRSSLLCQLVADCTGTEIVVPTNDEPGATGAAAFAAVGVGAYPDLEAATDALAGDRTRYAPRSSTVGTYDELYVAYRDARTDMAPIWDSQAAFRLPRARRGRNRRPTRTRSESHGFHLTGEFLCVSSVTSLTA</sequence>
<reference evidence="7 8" key="1">
    <citation type="submission" date="2020-06" db="EMBL/GenBank/DDBJ databases">
        <title>Haloterrigena sp. nov., an extremely halophilic archaeon isolated from a saline sediment.</title>
        <authorList>
            <person name="Liu B.-B."/>
        </authorList>
    </citation>
    <scope>NUCLEOTIDE SEQUENCE [LARGE SCALE GENOMIC DNA]</scope>
    <source>
        <strain evidence="7 8">SYSU A558-1</strain>
    </source>
</reference>
<dbReference type="SUPFAM" id="SSF53067">
    <property type="entry name" value="Actin-like ATPase domain"/>
    <property type="match status" value="2"/>
</dbReference>
<keyword evidence="8" id="KW-1185">Reference proteome</keyword>
<dbReference type="InterPro" id="IPR018483">
    <property type="entry name" value="Carb_kinase_FGGY_CS"/>
</dbReference>
<dbReference type="InterPro" id="IPR018485">
    <property type="entry name" value="FGGY_C"/>
</dbReference>
<dbReference type="EMBL" id="JABUQZ010000001">
    <property type="protein sequence ID" value="NUC72664.1"/>
    <property type="molecule type" value="Genomic_DNA"/>
</dbReference>
<accession>A0ABX2LBW3</accession>
<dbReference type="InterPro" id="IPR000577">
    <property type="entry name" value="Carb_kinase_FGGY"/>
</dbReference>
<evidence type="ECO:0000259" key="6">
    <source>
        <dbReference type="Pfam" id="PF02782"/>
    </source>
</evidence>
<feature type="domain" description="Carbohydrate kinase FGGY C-terminal" evidence="6">
    <location>
        <begin position="260"/>
        <end position="442"/>
    </location>
</feature>
<dbReference type="Pfam" id="PF00370">
    <property type="entry name" value="FGGY_N"/>
    <property type="match status" value="1"/>
</dbReference>
<feature type="domain" description="Carbohydrate kinase FGGY N-terminal" evidence="5">
    <location>
        <begin position="4"/>
        <end position="250"/>
    </location>
</feature>
<keyword evidence="1 3" id="KW-0808">Transferase</keyword>
<evidence type="ECO:0000256" key="4">
    <source>
        <dbReference type="SAM" id="Coils"/>
    </source>
</evidence>
<proteinExistence type="inferred from homology"/>
<keyword evidence="2 3" id="KW-0418">Kinase</keyword>
<comment type="similarity">
    <text evidence="3">Belongs to the FGGY kinase family.</text>
</comment>
<dbReference type="InterPro" id="IPR018484">
    <property type="entry name" value="FGGY_N"/>
</dbReference>
<evidence type="ECO:0000256" key="3">
    <source>
        <dbReference type="RuleBase" id="RU003733"/>
    </source>
</evidence>
<dbReference type="PANTHER" id="PTHR43095">
    <property type="entry name" value="SUGAR KINASE"/>
    <property type="match status" value="1"/>
</dbReference>
<dbReference type="PIRSF" id="PIRSF000538">
    <property type="entry name" value="GlpK"/>
    <property type="match status" value="1"/>
</dbReference>
<evidence type="ECO:0000259" key="5">
    <source>
        <dbReference type="Pfam" id="PF00370"/>
    </source>
</evidence>
<evidence type="ECO:0000313" key="7">
    <source>
        <dbReference type="EMBL" id="NUC72664.1"/>
    </source>
</evidence>
<evidence type="ECO:0000256" key="2">
    <source>
        <dbReference type="ARBA" id="ARBA00022777"/>
    </source>
</evidence>
<name>A0ABX2LBW3_9EURY</name>
<evidence type="ECO:0000256" key="1">
    <source>
        <dbReference type="ARBA" id="ARBA00022679"/>
    </source>
</evidence>
<dbReference type="GO" id="GO:0016301">
    <property type="term" value="F:kinase activity"/>
    <property type="evidence" value="ECO:0007669"/>
    <property type="project" value="UniProtKB-KW"/>
</dbReference>
<dbReference type="InterPro" id="IPR050406">
    <property type="entry name" value="FGGY_Carb_Kinase"/>
</dbReference>
<dbReference type="InterPro" id="IPR043129">
    <property type="entry name" value="ATPase_NBD"/>
</dbReference>